<dbReference type="InterPro" id="IPR051536">
    <property type="entry name" value="UDG_Type-4/5"/>
</dbReference>
<feature type="domain" description="Uracil-DNA glycosylase-like" evidence="12">
    <location>
        <begin position="17"/>
        <end position="163"/>
    </location>
</feature>
<proteinExistence type="inferred from homology"/>
<dbReference type="NCBIfam" id="TIGR00758">
    <property type="entry name" value="UDG_fam4"/>
    <property type="match status" value="1"/>
</dbReference>
<dbReference type="STRING" id="1798377.A2872_03910"/>
<evidence type="ECO:0000256" key="1">
    <source>
        <dbReference type="ARBA" id="ARBA00001400"/>
    </source>
</evidence>
<comment type="similarity">
    <text evidence="2">Belongs to the uracil-DNA glycosylase (UDG) superfamily. Type 4 (UDGa) family.</text>
</comment>
<dbReference type="EMBL" id="MFJG01000008">
    <property type="protein sequence ID" value="OGG07341.1"/>
    <property type="molecule type" value="Genomic_DNA"/>
</dbReference>
<dbReference type="GO" id="GO:0046872">
    <property type="term" value="F:metal ion binding"/>
    <property type="evidence" value="ECO:0007669"/>
    <property type="project" value="UniProtKB-KW"/>
</dbReference>
<evidence type="ECO:0000256" key="2">
    <source>
        <dbReference type="ARBA" id="ARBA00006521"/>
    </source>
</evidence>
<name>A0A1F5Z4H5_9BACT</name>
<evidence type="ECO:0000259" key="12">
    <source>
        <dbReference type="SMART" id="SM00986"/>
    </source>
</evidence>
<keyword evidence="7" id="KW-0227">DNA damage</keyword>
<dbReference type="GO" id="GO:0006281">
    <property type="term" value="P:DNA repair"/>
    <property type="evidence" value="ECO:0007669"/>
    <property type="project" value="UniProtKB-KW"/>
</dbReference>
<comment type="catalytic activity">
    <reaction evidence="1">
        <text>Hydrolyzes single-stranded DNA or mismatched double-stranded DNA and polynucleotides, releasing free uracil.</text>
        <dbReference type="EC" id="3.2.2.27"/>
    </reaction>
</comment>
<keyword evidence="5" id="KW-0004">4Fe-4S</keyword>
<protein>
    <recommendedName>
        <fullName evidence="4">Type-4 uracil-DNA glycosylase</fullName>
        <ecNumber evidence="3">3.2.2.27</ecNumber>
    </recommendedName>
</protein>
<evidence type="ECO:0000256" key="5">
    <source>
        <dbReference type="ARBA" id="ARBA00022485"/>
    </source>
</evidence>
<dbReference type="SUPFAM" id="SSF52141">
    <property type="entry name" value="Uracil-DNA glycosylase-like"/>
    <property type="match status" value="1"/>
</dbReference>
<evidence type="ECO:0000256" key="7">
    <source>
        <dbReference type="ARBA" id="ARBA00022763"/>
    </source>
</evidence>
<keyword evidence="11" id="KW-0234">DNA repair</keyword>
<dbReference type="PANTHER" id="PTHR33693:SF1">
    <property type="entry name" value="TYPE-4 URACIL-DNA GLYCOSYLASE"/>
    <property type="match status" value="1"/>
</dbReference>
<comment type="caution">
    <text evidence="13">The sequence shown here is derived from an EMBL/GenBank/DDBJ whole genome shotgun (WGS) entry which is preliminary data.</text>
</comment>
<reference evidence="13 14" key="1">
    <citation type="journal article" date="2016" name="Nat. Commun.">
        <title>Thousands of microbial genomes shed light on interconnected biogeochemical processes in an aquifer system.</title>
        <authorList>
            <person name="Anantharaman K."/>
            <person name="Brown C.T."/>
            <person name="Hug L.A."/>
            <person name="Sharon I."/>
            <person name="Castelle C.J."/>
            <person name="Probst A.J."/>
            <person name="Thomas B.C."/>
            <person name="Singh A."/>
            <person name="Wilkins M.J."/>
            <person name="Karaoz U."/>
            <person name="Brodie E.L."/>
            <person name="Williams K.H."/>
            <person name="Hubbard S.S."/>
            <person name="Banfield J.F."/>
        </authorList>
    </citation>
    <scope>NUCLEOTIDE SEQUENCE [LARGE SCALE GENOMIC DNA]</scope>
</reference>
<organism evidence="13 14">
    <name type="scientific">Candidatus Gottesmanbacteria bacterium RIFCSPHIGHO2_01_FULL_42_12</name>
    <dbReference type="NCBI Taxonomy" id="1798377"/>
    <lineage>
        <taxon>Bacteria</taxon>
        <taxon>Candidatus Gottesmaniibacteriota</taxon>
    </lineage>
</organism>
<dbReference type="GO" id="GO:0004844">
    <property type="term" value="F:uracil DNA N-glycosylase activity"/>
    <property type="evidence" value="ECO:0007669"/>
    <property type="project" value="UniProtKB-EC"/>
</dbReference>
<keyword evidence="9" id="KW-0408">Iron</keyword>
<dbReference type="SMART" id="SM00986">
    <property type="entry name" value="UDG"/>
    <property type="match status" value="1"/>
</dbReference>
<dbReference type="InterPro" id="IPR005122">
    <property type="entry name" value="Uracil-DNA_glycosylase-like"/>
</dbReference>
<evidence type="ECO:0000256" key="9">
    <source>
        <dbReference type="ARBA" id="ARBA00023004"/>
    </source>
</evidence>
<dbReference type="Pfam" id="PF03167">
    <property type="entry name" value="UDG"/>
    <property type="match status" value="1"/>
</dbReference>
<accession>A0A1F5Z4H5</accession>
<gene>
    <name evidence="13" type="ORF">A2872_03910</name>
</gene>
<evidence type="ECO:0000256" key="8">
    <source>
        <dbReference type="ARBA" id="ARBA00022801"/>
    </source>
</evidence>
<dbReference type="PANTHER" id="PTHR33693">
    <property type="entry name" value="TYPE-5 URACIL-DNA GLYCOSYLASE"/>
    <property type="match status" value="1"/>
</dbReference>
<dbReference type="GO" id="GO:0051539">
    <property type="term" value="F:4 iron, 4 sulfur cluster binding"/>
    <property type="evidence" value="ECO:0007669"/>
    <property type="project" value="UniProtKB-KW"/>
</dbReference>
<keyword evidence="6" id="KW-0479">Metal-binding</keyword>
<keyword evidence="8" id="KW-0378">Hydrolase</keyword>
<dbReference type="AlphaFoldDB" id="A0A1F5Z4H5"/>
<evidence type="ECO:0000256" key="10">
    <source>
        <dbReference type="ARBA" id="ARBA00023014"/>
    </source>
</evidence>
<dbReference type="InterPro" id="IPR005273">
    <property type="entry name" value="Ura-DNA_glyco_family4"/>
</dbReference>
<evidence type="ECO:0000256" key="11">
    <source>
        <dbReference type="ARBA" id="ARBA00023204"/>
    </source>
</evidence>
<dbReference type="EC" id="3.2.2.27" evidence="3"/>
<evidence type="ECO:0000256" key="3">
    <source>
        <dbReference type="ARBA" id="ARBA00012030"/>
    </source>
</evidence>
<dbReference type="CDD" id="cd10030">
    <property type="entry name" value="UDG-F4_TTUDGA_SPO1dp_like"/>
    <property type="match status" value="1"/>
</dbReference>
<keyword evidence="10" id="KW-0411">Iron-sulfur</keyword>
<evidence type="ECO:0000313" key="14">
    <source>
        <dbReference type="Proteomes" id="UP000178681"/>
    </source>
</evidence>
<evidence type="ECO:0000313" key="13">
    <source>
        <dbReference type="EMBL" id="OGG07341.1"/>
    </source>
</evidence>
<dbReference type="SMART" id="SM00987">
    <property type="entry name" value="UreE_C"/>
    <property type="match status" value="1"/>
</dbReference>
<dbReference type="Gene3D" id="3.40.470.10">
    <property type="entry name" value="Uracil-DNA glycosylase-like domain"/>
    <property type="match status" value="1"/>
</dbReference>
<evidence type="ECO:0000256" key="4">
    <source>
        <dbReference type="ARBA" id="ARBA00019403"/>
    </source>
</evidence>
<dbReference type="Proteomes" id="UP000178681">
    <property type="component" value="Unassembled WGS sequence"/>
</dbReference>
<sequence>MAQTNGGPFGPGLNPVPGEGDSHAQIMFIGEAPGFHEDKAGRPFVGVSGQLLRRTMSENGFPPETVFITNIVKFRPLENRDPQPFEIEFFKPFLDKQIEIIDPKIIVTVGRFSMYKFLGEGVSISKIHGVPRKVGKYYIFPMFHPAAALRAGEMMKEFVEDFKKLKEFVETLDQQVPPVVKVPPEKQMELI</sequence>
<evidence type="ECO:0000256" key="6">
    <source>
        <dbReference type="ARBA" id="ARBA00022723"/>
    </source>
</evidence>
<dbReference type="InterPro" id="IPR036895">
    <property type="entry name" value="Uracil-DNA_glycosylase-like_sf"/>
</dbReference>